<keyword evidence="3" id="KW-1003">Cell membrane</keyword>
<dbReference type="KEGG" id="pbal:CPBP_00626"/>
<evidence type="ECO:0000256" key="3">
    <source>
        <dbReference type="ARBA" id="ARBA00022475"/>
    </source>
</evidence>
<evidence type="ECO:0000256" key="5">
    <source>
        <dbReference type="ARBA" id="ARBA00022989"/>
    </source>
</evidence>
<accession>A0A7L9RTV3</accession>
<organism evidence="9 10">
    <name type="scientific">Candidatus Bodocaedibacter vickermanii</name>
    <dbReference type="NCBI Taxonomy" id="2741701"/>
    <lineage>
        <taxon>Bacteria</taxon>
        <taxon>Pseudomonadati</taxon>
        <taxon>Pseudomonadota</taxon>
        <taxon>Alphaproteobacteria</taxon>
        <taxon>Holosporales</taxon>
        <taxon>Candidatus Paracaedibacteraceae</taxon>
        <taxon>Candidatus Bodocaedibacter</taxon>
    </lineage>
</organism>
<dbReference type="InterPro" id="IPR003004">
    <property type="entry name" value="GspF/PilC"/>
</dbReference>
<feature type="transmembrane region" description="Helical" evidence="7">
    <location>
        <begin position="163"/>
        <end position="183"/>
    </location>
</feature>
<name>A0A7L9RTV3_9PROT</name>
<evidence type="ECO:0000313" key="9">
    <source>
        <dbReference type="EMBL" id="QOL19855.1"/>
    </source>
</evidence>
<evidence type="ECO:0000256" key="7">
    <source>
        <dbReference type="SAM" id="Phobius"/>
    </source>
</evidence>
<evidence type="ECO:0000313" key="10">
    <source>
        <dbReference type="Proteomes" id="UP000594001"/>
    </source>
</evidence>
<dbReference type="GO" id="GO:0005886">
    <property type="term" value="C:plasma membrane"/>
    <property type="evidence" value="ECO:0007669"/>
    <property type="project" value="UniProtKB-SubCell"/>
</dbReference>
<keyword evidence="10" id="KW-1185">Reference proteome</keyword>
<keyword evidence="6 7" id="KW-0472">Membrane</keyword>
<evidence type="ECO:0000256" key="4">
    <source>
        <dbReference type="ARBA" id="ARBA00022692"/>
    </source>
</evidence>
<evidence type="ECO:0000256" key="1">
    <source>
        <dbReference type="ARBA" id="ARBA00004651"/>
    </source>
</evidence>
<comment type="subcellular location">
    <subcellularLocation>
        <location evidence="1">Cell membrane</location>
        <topology evidence="1">Multi-pass membrane protein</topology>
    </subcellularLocation>
</comment>
<evidence type="ECO:0000256" key="2">
    <source>
        <dbReference type="ARBA" id="ARBA00005745"/>
    </source>
</evidence>
<gene>
    <name evidence="9" type="primary">gspF</name>
    <name evidence="9" type="ORF">CPBP_00626</name>
</gene>
<reference evidence="9 10" key="1">
    <citation type="submission" date="2020-06" db="EMBL/GenBank/DDBJ databases">
        <title>The endosymbiont of the kinetoplastid Bodo saltans is a Paracaedibacter-like alpha-proteobacterium possessing a putative toxin-antitoxin system.</title>
        <authorList>
            <person name="Midha S."/>
            <person name="Rigden D.J."/>
            <person name="Siozios S."/>
            <person name="Hurst G.D.D."/>
            <person name="Jackson A.P."/>
        </authorList>
    </citation>
    <scope>NUCLEOTIDE SEQUENCE [LARGE SCALE GENOMIC DNA]</scope>
    <source>
        <strain evidence="9">Lake Konstanz</strain>
    </source>
</reference>
<feature type="transmembrane region" description="Helical" evidence="7">
    <location>
        <begin position="203"/>
        <end position="229"/>
    </location>
</feature>
<dbReference type="PANTHER" id="PTHR30012">
    <property type="entry name" value="GENERAL SECRETION PATHWAY PROTEIN"/>
    <property type="match status" value="1"/>
</dbReference>
<dbReference type="RefSeq" id="WP_350332593.1">
    <property type="nucleotide sequence ID" value="NZ_CP054719.1"/>
</dbReference>
<dbReference type="Gene3D" id="1.20.81.30">
    <property type="entry name" value="Type II secretion system (T2SS), domain F"/>
    <property type="match status" value="2"/>
</dbReference>
<proteinExistence type="inferred from homology"/>
<evidence type="ECO:0000259" key="8">
    <source>
        <dbReference type="Pfam" id="PF00482"/>
    </source>
</evidence>
<dbReference type="AlphaFoldDB" id="A0A7L9RTV3"/>
<dbReference type="PANTHER" id="PTHR30012:SF0">
    <property type="entry name" value="TYPE II SECRETION SYSTEM PROTEIN F-RELATED"/>
    <property type="match status" value="1"/>
</dbReference>
<evidence type="ECO:0000256" key="6">
    <source>
        <dbReference type="ARBA" id="ARBA00023136"/>
    </source>
</evidence>
<sequence>MTIIEYKAINASNKIMTGSVPEDHFNQLESKLLDQGLRLISYRYIQRKKYKTLSYTHQQALWMSLRYYMMSGFTLVDAIKHMVQSSVDEKLQGVLHAVYQCLQQGQQFSLIMKSYIDKTDVLTISLLESAEQTGDYLEVLSDLEEYAAWQVDFKGNVQQSLRYPSIVFGAIWISIFCILYFFAPQLSSYLQNTNYTIPTITSVLIGLSQFVVHWPVIWISLPFVVGIGFKTVYRRFPNLRSVGVYIPGIRSLIFGYYYASISKVLYLQLKHGHSLVNSLKNIQEAYATDWIAPVLKKIVSKVEQGVSLTTMLKHYGWLFSKFFIQLVEVGEQTNMLGDNLKVISAYYERDTKQKIAGYIKLIEPLMLVFMGLILIVVVGGLFYPMYEQIGMANHG</sequence>
<feature type="transmembrane region" description="Helical" evidence="7">
    <location>
        <begin position="365"/>
        <end position="386"/>
    </location>
</feature>
<dbReference type="InterPro" id="IPR042094">
    <property type="entry name" value="T2SS_GspF_sf"/>
</dbReference>
<keyword evidence="5 7" id="KW-1133">Transmembrane helix</keyword>
<feature type="domain" description="Type II secretion system protein GspF" evidence="8">
    <location>
        <begin position="71"/>
        <end position="184"/>
    </location>
</feature>
<dbReference type="Proteomes" id="UP000594001">
    <property type="component" value="Chromosome"/>
</dbReference>
<keyword evidence="4 7" id="KW-0812">Transmembrane</keyword>
<comment type="similarity">
    <text evidence="2">Belongs to the GSP F family.</text>
</comment>
<dbReference type="Pfam" id="PF00482">
    <property type="entry name" value="T2SSF"/>
    <property type="match status" value="2"/>
</dbReference>
<protein>
    <submittedName>
        <fullName evidence="9">Type II secretion system protein F</fullName>
    </submittedName>
</protein>
<feature type="domain" description="Type II secretion system protein GspF" evidence="8">
    <location>
        <begin position="264"/>
        <end position="384"/>
    </location>
</feature>
<dbReference type="InterPro" id="IPR018076">
    <property type="entry name" value="T2SS_GspF_dom"/>
</dbReference>
<dbReference type="EMBL" id="CP054719">
    <property type="protein sequence ID" value="QOL19855.1"/>
    <property type="molecule type" value="Genomic_DNA"/>
</dbReference>